<dbReference type="RefSeq" id="WP_183350086.1">
    <property type="nucleotide sequence ID" value="NZ_BLXY01000012.1"/>
</dbReference>
<accession>A0A6V8MZP8</accession>
<feature type="domain" description="DUF2062" evidence="2">
    <location>
        <begin position="6"/>
        <end position="143"/>
    </location>
</feature>
<evidence type="ECO:0000256" key="1">
    <source>
        <dbReference type="SAM" id="Phobius"/>
    </source>
</evidence>
<evidence type="ECO:0000313" key="4">
    <source>
        <dbReference type="EMBL" id="UPU36443.1"/>
    </source>
</evidence>
<dbReference type="EMBL" id="BLXY01000012">
    <property type="protein sequence ID" value="GFO65726.1"/>
    <property type="molecule type" value="Genomic_DNA"/>
</dbReference>
<gene>
    <name evidence="3" type="ORF">GMPD_36450</name>
    <name evidence="4" type="ORF">M1B72_01695</name>
</gene>
<reference evidence="4" key="3">
    <citation type="submission" date="2022-04" db="EMBL/GenBank/DDBJ databases">
        <authorList>
            <person name="Liu G."/>
        </authorList>
    </citation>
    <scope>NUCLEOTIDE SEQUENCE</scope>
    <source>
        <strain evidence="4">RG22</strain>
    </source>
</reference>
<feature type="transmembrane region" description="Helical" evidence="1">
    <location>
        <begin position="24"/>
        <end position="54"/>
    </location>
</feature>
<dbReference type="Proteomes" id="UP000568888">
    <property type="component" value="Unassembled WGS sequence"/>
</dbReference>
<evidence type="ECO:0000313" key="6">
    <source>
        <dbReference type="Proteomes" id="UP000831485"/>
    </source>
</evidence>
<dbReference type="PANTHER" id="PTHR40547:SF1">
    <property type="entry name" value="SLL0298 PROTEIN"/>
    <property type="match status" value="1"/>
</dbReference>
<dbReference type="Proteomes" id="UP000831485">
    <property type="component" value="Chromosome"/>
</dbReference>
<keyword evidence="1" id="KW-0812">Transmembrane</keyword>
<dbReference type="InterPro" id="IPR018639">
    <property type="entry name" value="DUF2062"/>
</dbReference>
<keyword evidence="1" id="KW-1133">Transmembrane helix</keyword>
<dbReference type="AlphaFoldDB" id="A0A6V8MZP8"/>
<feature type="transmembrane region" description="Helical" evidence="1">
    <location>
        <begin position="61"/>
        <end position="81"/>
    </location>
</feature>
<reference evidence="5" key="1">
    <citation type="submission" date="2020-06" db="EMBL/GenBank/DDBJ databases">
        <title>Draft genomic sequecing of Geomonas sp. Red736.</title>
        <authorList>
            <person name="Itoh H."/>
            <person name="Xu Z.X."/>
            <person name="Ushijima N."/>
            <person name="Masuda Y."/>
            <person name="Shiratori Y."/>
            <person name="Senoo K."/>
        </authorList>
    </citation>
    <scope>NUCLEOTIDE SEQUENCE [LARGE SCALE GENOMIC DNA]</scope>
    <source>
        <strain evidence="5">Red736</strain>
    </source>
</reference>
<dbReference type="Pfam" id="PF09835">
    <property type="entry name" value="DUF2062"/>
    <property type="match status" value="1"/>
</dbReference>
<evidence type="ECO:0000313" key="3">
    <source>
        <dbReference type="EMBL" id="GFO65726.1"/>
    </source>
</evidence>
<keyword evidence="6" id="KW-1185">Reference proteome</keyword>
<dbReference type="EMBL" id="CP096574">
    <property type="protein sequence ID" value="UPU36443.1"/>
    <property type="molecule type" value="Genomic_DNA"/>
</dbReference>
<evidence type="ECO:0000313" key="5">
    <source>
        <dbReference type="Proteomes" id="UP000568888"/>
    </source>
</evidence>
<name>A0A6V8MZP8_9BACT</name>
<evidence type="ECO:0000259" key="2">
    <source>
        <dbReference type="Pfam" id="PF09835"/>
    </source>
</evidence>
<sequence length="161" mass="17856">MLNKELWKKRIYGILSLDSHPGHIAAGFAVGVFISFTPFFGLHTPLAIVAAFLLRLNKLTCITGAWVNTPITVVPILGISYKLGAFLRGRPIKDLPVAAGLEWHNLERYAKSLILGSSILGFFAAVIAYFLCYYLVIRFRARDAAQAELTKEMTEVGEELE</sequence>
<proteinExistence type="predicted"/>
<feature type="transmembrane region" description="Helical" evidence="1">
    <location>
        <begin position="113"/>
        <end position="136"/>
    </location>
</feature>
<reference evidence="3" key="2">
    <citation type="journal article" date="2021" name="Int. J. Syst. Evol. Microbiol.">
        <title>Geomonas silvestris sp. nov., Geomonas paludis sp. nov. and Geomonas limicola sp. nov., isolated from terrestrial environments, and emended description of the genus Geomonas.</title>
        <authorList>
            <person name="Itoh H."/>
            <person name="Xu Z."/>
            <person name="Masuda Y."/>
            <person name="Ushijima N."/>
            <person name="Hayakawa C."/>
            <person name="Shiratori Y."/>
            <person name="Senoo K."/>
        </authorList>
    </citation>
    <scope>NUCLEOTIDE SEQUENCE</scope>
    <source>
        <strain evidence="3">Red736</strain>
    </source>
</reference>
<keyword evidence="1" id="KW-0472">Membrane</keyword>
<protein>
    <submittedName>
        <fullName evidence="4">DUF2062 domain-containing protein</fullName>
    </submittedName>
</protein>
<dbReference type="PANTHER" id="PTHR40547">
    <property type="entry name" value="SLL0298 PROTEIN"/>
    <property type="match status" value="1"/>
</dbReference>
<organism evidence="3 5">
    <name type="scientific">Geomonas paludis</name>
    <dbReference type="NCBI Taxonomy" id="2740185"/>
    <lineage>
        <taxon>Bacteria</taxon>
        <taxon>Pseudomonadati</taxon>
        <taxon>Thermodesulfobacteriota</taxon>
        <taxon>Desulfuromonadia</taxon>
        <taxon>Geobacterales</taxon>
        <taxon>Geobacteraceae</taxon>
        <taxon>Geomonas</taxon>
    </lineage>
</organism>